<dbReference type="Proteomes" id="UP001079430">
    <property type="component" value="Unassembled WGS sequence"/>
</dbReference>
<comment type="caution">
    <text evidence="1">The sequence shown here is derived from an EMBL/GenBank/DDBJ whole genome shotgun (WGS) entry which is preliminary data.</text>
</comment>
<name>A0ABT4KH09_9HYPH</name>
<evidence type="ECO:0000313" key="1">
    <source>
        <dbReference type="EMBL" id="MCZ4090631.1"/>
    </source>
</evidence>
<dbReference type="InterPro" id="IPR036162">
    <property type="entry name" value="Resolvase-like_N_sf"/>
</dbReference>
<reference evidence="1" key="1">
    <citation type="submission" date="2022-10" db="EMBL/GenBank/DDBJ databases">
        <title>Whole genome sequencing of three plant growth promoting bacteria isolated from Vachellia tortilis subsp. raddiana in Morocco.</title>
        <authorList>
            <person name="Hnini M."/>
            <person name="Zouagui R."/>
            <person name="Zouagui H."/>
            <person name="Chemao Elfihri M.-W."/>
            <person name="Ibrahimi A."/>
            <person name="Sbabou L."/>
            <person name="Aurag J."/>
        </authorList>
    </citation>
    <scope>NUCLEOTIDE SEQUENCE</scope>
    <source>
        <strain evidence="1">LMR678</strain>
    </source>
</reference>
<dbReference type="EMBL" id="JAPVOI010000004">
    <property type="protein sequence ID" value="MCZ4090631.1"/>
    <property type="molecule type" value="Genomic_DNA"/>
</dbReference>
<dbReference type="Gene3D" id="3.40.50.1390">
    <property type="entry name" value="Resolvase, N-terminal catalytic domain"/>
    <property type="match status" value="1"/>
</dbReference>
<dbReference type="RefSeq" id="WP_269284368.1">
    <property type="nucleotide sequence ID" value="NZ_JAPVOI010000004.1"/>
</dbReference>
<evidence type="ECO:0000313" key="2">
    <source>
        <dbReference type="Proteomes" id="UP001079430"/>
    </source>
</evidence>
<protein>
    <submittedName>
        <fullName evidence="1">Uncharacterized protein</fullName>
    </submittedName>
</protein>
<accession>A0ABT4KH09</accession>
<organism evidence="1 2">
    <name type="scientific">Sinorhizobium psoraleae</name>
    <dbReference type="NCBI Taxonomy" id="520838"/>
    <lineage>
        <taxon>Bacteria</taxon>
        <taxon>Pseudomonadati</taxon>
        <taxon>Pseudomonadota</taxon>
        <taxon>Alphaproteobacteria</taxon>
        <taxon>Hyphomicrobiales</taxon>
        <taxon>Rhizobiaceae</taxon>
        <taxon>Sinorhizobium/Ensifer group</taxon>
        <taxon>Sinorhizobium</taxon>
    </lineage>
</organism>
<keyword evidence="2" id="KW-1185">Reference proteome</keyword>
<sequence length="71" mass="8389">MSSDIQLRGDSLRRQTEASKKYAAENDLELIEDFKLEDIGVSAFKGKTLRKVRWANSSHWWRRDRSQRAHI</sequence>
<proteinExistence type="predicted"/>
<gene>
    <name evidence="1" type="ORF">O3W52_11290</name>
</gene>